<evidence type="ECO:0000313" key="2">
    <source>
        <dbReference type="EMBL" id="VBA39318.1"/>
    </source>
</evidence>
<dbReference type="InterPro" id="IPR013228">
    <property type="entry name" value="PE-PPE_C"/>
</dbReference>
<dbReference type="EMBL" id="UPHQ01000115">
    <property type="protein sequence ID" value="VBA39318.1"/>
    <property type="molecule type" value="Genomic_DNA"/>
</dbReference>
<dbReference type="Proteomes" id="UP000267289">
    <property type="component" value="Unassembled WGS sequence"/>
</dbReference>
<dbReference type="OrthoDB" id="4750983at2"/>
<dbReference type="Pfam" id="PF08237">
    <property type="entry name" value="PE-PPE"/>
    <property type="match status" value="1"/>
</dbReference>
<protein>
    <submittedName>
        <fullName evidence="2">PE family protein PE3</fullName>
    </submittedName>
</protein>
<reference evidence="2 3" key="1">
    <citation type="submission" date="2018-09" db="EMBL/GenBank/DDBJ databases">
        <authorList>
            <person name="Tagini F."/>
        </authorList>
    </citation>
    <scope>NUCLEOTIDE SEQUENCE [LARGE SCALE GENOMIC DNA]</scope>
    <source>
        <strain evidence="2 3">MK13</strain>
    </source>
</reference>
<gene>
    <name evidence="2" type="primary">PE3_8</name>
    <name evidence="2" type="ORF">LAUMK13_02536</name>
</gene>
<keyword evidence="3" id="KW-1185">Reference proteome</keyword>
<sequence length="66" mass="7287">MIPTQNLPLLDPVRSIPYVEDPAADLLQPILRPLVNWGYGNPDYGWSTGPADVPTPFGFLPRLARS</sequence>
<dbReference type="AlphaFoldDB" id="A0A498PZQ9"/>
<evidence type="ECO:0000313" key="3">
    <source>
        <dbReference type="Proteomes" id="UP000267289"/>
    </source>
</evidence>
<evidence type="ECO:0000259" key="1">
    <source>
        <dbReference type="Pfam" id="PF08237"/>
    </source>
</evidence>
<name>A0A498PZQ9_9MYCO</name>
<proteinExistence type="predicted"/>
<feature type="domain" description="PE-PPE" evidence="1">
    <location>
        <begin position="1"/>
        <end position="39"/>
    </location>
</feature>
<organism evidence="2 3">
    <name type="scientific">Mycobacterium innocens</name>
    <dbReference type="NCBI Taxonomy" id="2341083"/>
    <lineage>
        <taxon>Bacteria</taxon>
        <taxon>Bacillati</taxon>
        <taxon>Actinomycetota</taxon>
        <taxon>Actinomycetes</taxon>
        <taxon>Mycobacteriales</taxon>
        <taxon>Mycobacteriaceae</taxon>
        <taxon>Mycobacterium</taxon>
    </lineage>
</organism>
<accession>A0A498PZQ9</accession>